<sequence>MPGFFKEFFEFDQNYWMPRGPGRCAGISLYILTNLYECESKLLTPKKAFMIWEILVLLWPMFIYMMKMIVIRKISIIETQKSVKRQKPLVTIYRLTMQ</sequence>
<reference evidence="2 3" key="1">
    <citation type="submission" date="2018-08" db="EMBL/GenBank/DDBJ databases">
        <title>Genomic Encyclopedia of Archaeal and Bacterial Type Strains, Phase II (KMG-II): from individual species to whole genera.</title>
        <authorList>
            <person name="Goeker M."/>
        </authorList>
    </citation>
    <scope>NUCLEOTIDE SEQUENCE [LARGE SCALE GENOMIC DNA]</scope>
    <source>
        <strain evidence="2 3">DSM 17905</strain>
    </source>
</reference>
<keyword evidence="3" id="KW-1185">Reference proteome</keyword>
<name>A0A3D9UUZ5_9GAMM</name>
<evidence type="ECO:0000313" key="3">
    <source>
        <dbReference type="Proteomes" id="UP000256294"/>
    </source>
</evidence>
<evidence type="ECO:0000256" key="1">
    <source>
        <dbReference type="SAM" id="Phobius"/>
    </source>
</evidence>
<keyword evidence="1" id="KW-0472">Membrane</keyword>
<gene>
    <name evidence="2" type="ORF">BDD26_3503</name>
</gene>
<dbReference type="Proteomes" id="UP000256294">
    <property type="component" value="Unassembled WGS sequence"/>
</dbReference>
<keyword evidence="1" id="KW-1133">Transmembrane helix</keyword>
<protein>
    <submittedName>
        <fullName evidence="2">Uncharacterized protein</fullName>
    </submittedName>
</protein>
<comment type="caution">
    <text evidence="2">The sequence shown here is derived from an EMBL/GenBank/DDBJ whole genome shotgun (WGS) entry which is preliminary data.</text>
</comment>
<dbReference type="AlphaFoldDB" id="A0A3D9UUZ5"/>
<proteinExistence type="predicted"/>
<keyword evidence="1" id="KW-0812">Transmembrane</keyword>
<dbReference type="EMBL" id="QTUB01000001">
    <property type="protein sequence ID" value="REF28571.1"/>
    <property type="molecule type" value="Genomic_DNA"/>
</dbReference>
<organism evidence="2 3">
    <name type="scientific">Xenorhabdus cabanillasii</name>
    <dbReference type="NCBI Taxonomy" id="351673"/>
    <lineage>
        <taxon>Bacteria</taxon>
        <taxon>Pseudomonadati</taxon>
        <taxon>Pseudomonadota</taxon>
        <taxon>Gammaproteobacteria</taxon>
        <taxon>Enterobacterales</taxon>
        <taxon>Morganellaceae</taxon>
        <taxon>Xenorhabdus</taxon>
    </lineage>
</organism>
<accession>A0A3D9UUZ5</accession>
<feature type="transmembrane region" description="Helical" evidence="1">
    <location>
        <begin position="49"/>
        <end position="66"/>
    </location>
</feature>
<evidence type="ECO:0000313" key="2">
    <source>
        <dbReference type="EMBL" id="REF28571.1"/>
    </source>
</evidence>